<dbReference type="InterPro" id="IPR004033">
    <property type="entry name" value="UbiE/COQ5_MeTrFase"/>
</dbReference>
<dbReference type="NCBIfam" id="TIGR01934">
    <property type="entry name" value="MenG_MenH_UbiE"/>
    <property type="match status" value="1"/>
</dbReference>
<dbReference type="GO" id="GO:0032259">
    <property type="term" value="P:methylation"/>
    <property type="evidence" value="ECO:0007669"/>
    <property type="project" value="UniProtKB-KW"/>
</dbReference>
<sequence>MQEQEKQNKIVSMFDDIAPTYDTANRVMSMGVDKSWRRKACDLSYGFYAKDSIDKIVDVACGTGDMMDFWKKRAETNGIAVGEIVGVDPSKGMVNVAREKFPKFNYHISKATQIPLEDASADILSITYGIRNVVEREAALVEFSRVLKSGGLVVILEFMKNENPSFLGRIRDFYMNKILPKIGGFISKNLEAYEYLPNSIESFSTVENMKKELESAGFEVIYSKSFSMDISTLLIARKK</sequence>
<evidence type="ECO:0000256" key="2">
    <source>
        <dbReference type="ARBA" id="ARBA00022603"/>
    </source>
</evidence>
<dbReference type="Pfam" id="PF01209">
    <property type="entry name" value="Ubie_methyltran"/>
    <property type="match status" value="1"/>
</dbReference>
<dbReference type="OrthoDB" id="9808140at2"/>
<dbReference type="KEGG" id="tdn:Suden_0680"/>
<dbReference type="RefSeq" id="WP_011372313.1">
    <property type="nucleotide sequence ID" value="NC_007575.1"/>
</dbReference>
<dbReference type="InterPro" id="IPR023576">
    <property type="entry name" value="UbiE/COQ5_MeTrFase_CS"/>
</dbReference>
<dbReference type="eggNOG" id="COG2226">
    <property type="taxonomic scope" value="Bacteria"/>
</dbReference>
<dbReference type="HAMAP" id="MF_01813">
    <property type="entry name" value="MenG_UbiE_methyltr"/>
    <property type="match status" value="1"/>
</dbReference>
<dbReference type="CDD" id="cd02440">
    <property type="entry name" value="AdoMet_MTases"/>
    <property type="match status" value="1"/>
</dbReference>
<evidence type="ECO:0000256" key="5">
    <source>
        <dbReference type="HAMAP-Rule" id="MF_01813"/>
    </source>
</evidence>
<organism evidence="6 7">
    <name type="scientific">Sulfurimonas denitrificans (strain ATCC 33889 / DSM 1251)</name>
    <name type="common">Thiomicrospira denitrificans (strain ATCC 33889 / DSM 1251)</name>
    <dbReference type="NCBI Taxonomy" id="326298"/>
    <lineage>
        <taxon>Bacteria</taxon>
        <taxon>Pseudomonadati</taxon>
        <taxon>Campylobacterota</taxon>
        <taxon>Epsilonproteobacteria</taxon>
        <taxon>Campylobacterales</taxon>
        <taxon>Sulfurimonadaceae</taxon>
        <taxon>Sulfurimonas</taxon>
    </lineage>
</organism>
<comment type="similarity">
    <text evidence="5">Belongs to the class I-like SAM-binding methyltransferase superfamily. MenG/UbiE family.</text>
</comment>
<dbReference type="EMBL" id="CP000153">
    <property type="protein sequence ID" value="ABB43959.1"/>
    <property type="molecule type" value="Genomic_DNA"/>
</dbReference>
<dbReference type="GO" id="GO:0043770">
    <property type="term" value="F:demethylmenaquinone methyltransferase activity"/>
    <property type="evidence" value="ECO:0007669"/>
    <property type="project" value="UniProtKB-UniRule"/>
</dbReference>
<evidence type="ECO:0000256" key="4">
    <source>
        <dbReference type="ARBA" id="ARBA00022691"/>
    </source>
</evidence>
<comment type="pathway">
    <text evidence="5">Quinol/quinone metabolism; menaquinone biosynthesis; menaquinol from 1,4-dihydroxy-2-naphthoate: step 2/2.</text>
</comment>
<dbReference type="GO" id="GO:0008425">
    <property type="term" value="F:2-methoxy-6-polyprenyl-1,4-benzoquinol methyltransferase activity"/>
    <property type="evidence" value="ECO:0007669"/>
    <property type="project" value="TreeGrafter"/>
</dbReference>
<dbReference type="STRING" id="326298.Suden_0680"/>
<comment type="function">
    <text evidence="5">Methyltransferase required for the conversion of demethylmenaquinol (DMKH2) to menaquinol (MKH2).</text>
</comment>
<dbReference type="EC" id="2.1.1.163" evidence="5"/>
<dbReference type="Proteomes" id="UP000002714">
    <property type="component" value="Chromosome"/>
</dbReference>
<dbReference type="AlphaFoldDB" id="Q30SS2"/>
<dbReference type="UniPathway" id="UPA00079">
    <property type="reaction ID" value="UER00169"/>
</dbReference>
<dbReference type="PROSITE" id="PS01183">
    <property type="entry name" value="UBIE_1"/>
    <property type="match status" value="1"/>
</dbReference>
<dbReference type="PROSITE" id="PS51608">
    <property type="entry name" value="SAM_MT_UBIE"/>
    <property type="match status" value="1"/>
</dbReference>
<evidence type="ECO:0000313" key="7">
    <source>
        <dbReference type="Proteomes" id="UP000002714"/>
    </source>
</evidence>
<dbReference type="Gene3D" id="3.40.50.150">
    <property type="entry name" value="Vaccinia Virus protein VP39"/>
    <property type="match status" value="1"/>
</dbReference>
<dbReference type="PANTHER" id="PTHR43591:SF24">
    <property type="entry name" value="2-METHOXY-6-POLYPRENYL-1,4-BENZOQUINOL METHYLASE, MITOCHONDRIAL"/>
    <property type="match status" value="1"/>
</dbReference>
<evidence type="ECO:0000256" key="3">
    <source>
        <dbReference type="ARBA" id="ARBA00022679"/>
    </source>
</evidence>
<feature type="binding site" evidence="5">
    <location>
        <position position="63"/>
    </location>
    <ligand>
        <name>S-adenosyl-L-methionine</name>
        <dbReference type="ChEBI" id="CHEBI:59789"/>
    </ligand>
</feature>
<proteinExistence type="inferred from homology"/>
<evidence type="ECO:0000313" key="6">
    <source>
        <dbReference type="EMBL" id="ABB43959.1"/>
    </source>
</evidence>
<reference evidence="6 7" key="1">
    <citation type="journal article" date="2008" name="Appl. Environ. Microbiol.">
        <title>Genome of the epsilonproteobacterial chemolithoautotroph Sulfurimonas denitrificans.</title>
        <authorList>
            <person name="Sievert S.M."/>
            <person name="Scott K.M."/>
            <person name="Klotz M.G."/>
            <person name="Chain P.S.G."/>
            <person name="Hauser L.J."/>
            <person name="Hemp J."/>
            <person name="Huegler M."/>
            <person name="Land M."/>
            <person name="Lapidus A."/>
            <person name="Larimer F.W."/>
            <person name="Lucas S."/>
            <person name="Malfatti S.A."/>
            <person name="Meyer F."/>
            <person name="Paulsen I.T."/>
            <person name="Ren Q."/>
            <person name="Simon J."/>
            <person name="Bailey K."/>
            <person name="Diaz E."/>
            <person name="Fitzpatrick K.A."/>
            <person name="Glover B."/>
            <person name="Gwatney N."/>
            <person name="Korajkic A."/>
            <person name="Long A."/>
            <person name="Mobberley J.M."/>
            <person name="Pantry S.N."/>
            <person name="Pazder G."/>
            <person name="Peterson S."/>
            <person name="Quintanilla J.D."/>
            <person name="Sprinkle R."/>
            <person name="Stephens J."/>
            <person name="Thomas P."/>
            <person name="Vaughn R."/>
            <person name="Weber M.J."/>
            <person name="Wooten L.L."/>
        </authorList>
    </citation>
    <scope>NUCLEOTIDE SEQUENCE [LARGE SCALE GENOMIC DNA]</scope>
    <source>
        <strain evidence="7">ATCC 33889 / DSM 1251</strain>
    </source>
</reference>
<comment type="caution">
    <text evidence="5">Lacks conserved residue(s) required for the propagation of feature annotation.</text>
</comment>
<dbReference type="InterPro" id="IPR029063">
    <property type="entry name" value="SAM-dependent_MTases_sf"/>
</dbReference>
<keyword evidence="2 5" id="KW-0489">Methyltransferase</keyword>
<dbReference type="UniPathway" id="UPA00232"/>
<accession>Q30SS2</accession>
<keyword evidence="7" id="KW-1185">Reference proteome</keyword>
<keyword evidence="4 5" id="KW-0949">S-adenosyl-L-methionine</keyword>
<gene>
    <name evidence="5" type="primary">menG</name>
    <name evidence="6" type="ordered locus">Suden_0680</name>
</gene>
<dbReference type="SUPFAM" id="SSF53335">
    <property type="entry name" value="S-adenosyl-L-methionine-dependent methyltransferases"/>
    <property type="match status" value="1"/>
</dbReference>
<dbReference type="GO" id="GO:0009234">
    <property type="term" value="P:menaquinone biosynthetic process"/>
    <property type="evidence" value="ECO:0007669"/>
    <property type="project" value="UniProtKB-UniRule"/>
</dbReference>
<dbReference type="HOGENOM" id="CLU_037990_0_0_7"/>
<evidence type="ECO:0000256" key="1">
    <source>
        <dbReference type="ARBA" id="ARBA00022428"/>
    </source>
</evidence>
<dbReference type="NCBIfam" id="NF001244">
    <property type="entry name" value="PRK00216.1-5"/>
    <property type="match status" value="1"/>
</dbReference>
<keyword evidence="1 5" id="KW-0474">Menaquinone biosynthesis</keyword>
<feature type="binding site" evidence="5">
    <location>
        <position position="88"/>
    </location>
    <ligand>
        <name>S-adenosyl-L-methionine</name>
        <dbReference type="ChEBI" id="CHEBI:59789"/>
    </ligand>
</feature>
<protein>
    <recommendedName>
        <fullName evidence="5">Demethylmenaquinone methyltransferase</fullName>
        <ecNumber evidence="5">2.1.1.163</ecNumber>
    </recommendedName>
</protein>
<dbReference type="PANTHER" id="PTHR43591">
    <property type="entry name" value="METHYLTRANSFERASE"/>
    <property type="match status" value="1"/>
</dbReference>
<name>Q30SS2_SULDN</name>
<keyword evidence="3 5" id="KW-0808">Transferase</keyword>
<comment type="catalytic activity">
    <reaction evidence="5">
        <text>a 2-demethylmenaquinol + S-adenosyl-L-methionine = a menaquinol + S-adenosyl-L-homocysteine + H(+)</text>
        <dbReference type="Rhea" id="RHEA:42640"/>
        <dbReference type="Rhea" id="RHEA-COMP:9539"/>
        <dbReference type="Rhea" id="RHEA-COMP:9563"/>
        <dbReference type="ChEBI" id="CHEBI:15378"/>
        <dbReference type="ChEBI" id="CHEBI:18151"/>
        <dbReference type="ChEBI" id="CHEBI:55437"/>
        <dbReference type="ChEBI" id="CHEBI:57856"/>
        <dbReference type="ChEBI" id="CHEBI:59789"/>
        <dbReference type="EC" id="2.1.1.163"/>
    </reaction>
</comment>